<accession>A0A9P8RNN8</accession>
<dbReference type="InterPro" id="IPR035994">
    <property type="entry name" value="Nucleoside_phosphorylase_sf"/>
</dbReference>
<dbReference type="InterPro" id="IPR000845">
    <property type="entry name" value="Nucleoside_phosphorylase_d"/>
</dbReference>
<organism evidence="3 4">
    <name type="scientific">Trichoglossum hirsutum</name>
    <dbReference type="NCBI Taxonomy" id="265104"/>
    <lineage>
        <taxon>Eukaryota</taxon>
        <taxon>Fungi</taxon>
        <taxon>Dikarya</taxon>
        <taxon>Ascomycota</taxon>
        <taxon>Pezizomycotina</taxon>
        <taxon>Geoglossomycetes</taxon>
        <taxon>Geoglossales</taxon>
        <taxon>Geoglossaceae</taxon>
        <taxon>Trichoglossum</taxon>
    </lineage>
</organism>
<dbReference type="InterPro" id="IPR053137">
    <property type="entry name" value="NLR-like"/>
</dbReference>
<dbReference type="GO" id="GO:0009116">
    <property type="term" value="P:nucleoside metabolic process"/>
    <property type="evidence" value="ECO:0007669"/>
    <property type="project" value="InterPro"/>
</dbReference>
<keyword evidence="1" id="KW-1133">Transmembrane helix</keyword>
<dbReference type="GO" id="GO:0003824">
    <property type="term" value="F:catalytic activity"/>
    <property type="evidence" value="ECO:0007669"/>
    <property type="project" value="InterPro"/>
</dbReference>
<keyword evidence="4" id="KW-1185">Reference proteome</keyword>
<evidence type="ECO:0000313" key="4">
    <source>
        <dbReference type="Proteomes" id="UP000750711"/>
    </source>
</evidence>
<evidence type="ECO:0000256" key="1">
    <source>
        <dbReference type="SAM" id="Phobius"/>
    </source>
</evidence>
<dbReference type="AlphaFoldDB" id="A0A9P8RNN8"/>
<name>A0A9P8RNN8_9PEZI</name>
<feature type="domain" description="Nucleoside phosphorylase" evidence="2">
    <location>
        <begin position="14"/>
        <end position="134"/>
    </location>
</feature>
<dbReference type="SUPFAM" id="SSF53167">
    <property type="entry name" value="Purine and uridine phosphorylases"/>
    <property type="match status" value="1"/>
</dbReference>
<evidence type="ECO:0000313" key="3">
    <source>
        <dbReference type="EMBL" id="KAH0558364.1"/>
    </source>
</evidence>
<keyword evidence="1" id="KW-0812">Transmembrane</keyword>
<gene>
    <name evidence="3" type="ORF">GP486_004976</name>
</gene>
<evidence type="ECO:0000259" key="2">
    <source>
        <dbReference type="Pfam" id="PF01048"/>
    </source>
</evidence>
<dbReference type="PANTHER" id="PTHR46082:SF6">
    <property type="entry name" value="AAA+ ATPASE DOMAIN-CONTAINING PROTEIN-RELATED"/>
    <property type="match status" value="1"/>
</dbReference>
<feature type="transmembrane region" description="Helical" evidence="1">
    <location>
        <begin position="64"/>
        <end position="83"/>
    </location>
</feature>
<dbReference type="SUPFAM" id="SSF48452">
    <property type="entry name" value="TPR-like"/>
    <property type="match status" value="1"/>
</dbReference>
<reference evidence="3" key="1">
    <citation type="submission" date="2021-03" db="EMBL/GenBank/DDBJ databases">
        <title>Comparative genomics and phylogenomic investigation of the class Geoglossomycetes provide insights into ecological specialization and systematics.</title>
        <authorList>
            <person name="Melie T."/>
            <person name="Pirro S."/>
            <person name="Miller A.N."/>
            <person name="Quandt A."/>
        </authorList>
    </citation>
    <scope>NUCLEOTIDE SEQUENCE</scope>
    <source>
        <strain evidence="3">CAQ_001_2017</strain>
    </source>
</reference>
<dbReference type="Gene3D" id="3.40.50.1580">
    <property type="entry name" value="Nucleoside phosphorylase domain"/>
    <property type="match status" value="1"/>
</dbReference>
<comment type="caution">
    <text evidence="3">The sequence shown here is derived from an EMBL/GenBank/DDBJ whole genome shotgun (WGS) entry which is preliminary data.</text>
</comment>
<dbReference type="Pfam" id="PF01048">
    <property type="entry name" value="PNP_UDP_1"/>
    <property type="match status" value="1"/>
</dbReference>
<dbReference type="Pfam" id="PF13374">
    <property type="entry name" value="TPR_10"/>
    <property type="match status" value="1"/>
</dbReference>
<dbReference type="InterPro" id="IPR011990">
    <property type="entry name" value="TPR-like_helical_dom_sf"/>
</dbReference>
<proteinExistence type="predicted"/>
<dbReference type="Proteomes" id="UP000750711">
    <property type="component" value="Unassembled WGS sequence"/>
</dbReference>
<sequence>MARLLRPRSRDDFEIAIICALPIERDAIEALLDEEYETDGFSYGKSVGDQNAYTTGRMGYQHVVLAYLPGMGMVSAAAVAAHLRSSFEKIRIGIVAGICGGVPTTADGTEILLGDVLISTSVIQVDLGRQYPNKLVRKAAVEDTLGRVNPEIRSFVGKMSGRLASKRLKKKTNVYSAQISTKEGFSKSIHPGPEKDQLYPAWHRHKHWREGVCSICDNCYHLEDDVCQEALQAPCAELGCDKSERIKRKRPQGAMGINPGDNPISAAENEEAQQACIHFGRLACSSQVMKSGQHRDRIAQIEGVIGFEMESAGTWDYIPTVVIKSVSSYADSHGDKNWQEYAAAVAAGCTKAVLEEWRSVDRPIQGDSEMPPRPTLLVSLRRDLDFVDRGSLLDQVHQRSSVPGSETTLVGSGGTGGYHCSLEKKLDEQANRQDLAELAHELEFMPLAIVQAAAHTSQPAPRCPVQQRINKFRRSDREKVTLLNHERNKTSSGVLRAKHRDTLTSMANLASAYWEQGRWKEAEELFKQVIETRSRVLGAEHSNR</sequence>
<protein>
    <recommendedName>
        <fullName evidence="2">Nucleoside phosphorylase domain-containing protein</fullName>
    </recommendedName>
</protein>
<dbReference type="Gene3D" id="1.25.40.10">
    <property type="entry name" value="Tetratricopeptide repeat domain"/>
    <property type="match status" value="1"/>
</dbReference>
<keyword evidence="1" id="KW-0472">Membrane</keyword>
<dbReference type="EMBL" id="JAGHQM010000869">
    <property type="protein sequence ID" value="KAH0558364.1"/>
    <property type="molecule type" value="Genomic_DNA"/>
</dbReference>
<dbReference type="PANTHER" id="PTHR46082">
    <property type="entry name" value="ATP/GTP-BINDING PROTEIN-RELATED"/>
    <property type="match status" value="1"/>
</dbReference>